<keyword evidence="2" id="KW-1185">Reference proteome</keyword>
<organism evidence="1 2">
    <name type="scientific">Roseomonas acroporae</name>
    <dbReference type="NCBI Taxonomy" id="2937791"/>
    <lineage>
        <taxon>Bacteria</taxon>
        <taxon>Pseudomonadati</taxon>
        <taxon>Pseudomonadota</taxon>
        <taxon>Alphaproteobacteria</taxon>
        <taxon>Acetobacterales</taxon>
        <taxon>Roseomonadaceae</taxon>
        <taxon>Roseomonas</taxon>
    </lineage>
</organism>
<sequence>MDWIKKQLASQSSHSAILLLSILMVGAKAAGIDVMGIGHQVAEALTLIGTLSAAAKIVLPDAPQVPPQVVQAAEVLPGVVAQAQATVTEASKAAAVLGATLAAAQAD</sequence>
<protein>
    <recommendedName>
        <fullName evidence="3">Holin</fullName>
    </recommendedName>
</protein>
<gene>
    <name evidence="1" type="ORF">M0638_27830</name>
</gene>
<name>A0A9X1YDI4_9PROT</name>
<feature type="non-terminal residue" evidence="1">
    <location>
        <position position="107"/>
    </location>
</feature>
<dbReference type="AlphaFoldDB" id="A0A9X1YDI4"/>
<reference evidence="1" key="1">
    <citation type="submission" date="2022-04" db="EMBL/GenBank/DDBJ databases">
        <title>Roseomonas acroporae sp. nov., isolated from coral Acropora digitifera.</title>
        <authorList>
            <person name="Sun H."/>
        </authorList>
    </citation>
    <scope>NUCLEOTIDE SEQUENCE</scope>
    <source>
        <strain evidence="1">NAR14</strain>
    </source>
</reference>
<dbReference type="EMBL" id="JALPRX010000196">
    <property type="protein sequence ID" value="MCK8788163.1"/>
    <property type="molecule type" value="Genomic_DNA"/>
</dbReference>
<comment type="caution">
    <text evidence="1">The sequence shown here is derived from an EMBL/GenBank/DDBJ whole genome shotgun (WGS) entry which is preliminary data.</text>
</comment>
<evidence type="ECO:0000313" key="1">
    <source>
        <dbReference type="EMBL" id="MCK8788163.1"/>
    </source>
</evidence>
<accession>A0A9X1YDI4</accession>
<dbReference type="Proteomes" id="UP001139516">
    <property type="component" value="Unassembled WGS sequence"/>
</dbReference>
<dbReference type="RefSeq" id="WP_248670204.1">
    <property type="nucleotide sequence ID" value="NZ_JALPRX010000196.1"/>
</dbReference>
<evidence type="ECO:0008006" key="3">
    <source>
        <dbReference type="Google" id="ProtNLM"/>
    </source>
</evidence>
<evidence type="ECO:0000313" key="2">
    <source>
        <dbReference type="Proteomes" id="UP001139516"/>
    </source>
</evidence>
<proteinExistence type="predicted"/>